<evidence type="ECO:0000259" key="8">
    <source>
        <dbReference type="Pfam" id="PF08439"/>
    </source>
</evidence>
<evidence type="ECO:0000256" key="4">
    <source>
        <dbReference type="ARBA" id="ARBA00022833"/>
    </source>
</evidence>
<feature type="domain" description="Oligopeptidase F N-terminal" evidence="8">
    <location>
        <begin position="119"/>
        <end position="188"/>
    </location>
</feature>
<dbReference type="GO" id="GO:0046872">
    <property type="term" value="F:metal ion binding"/>
    <property type="evidence" value="ECO:0007669"/>
    <property type="project" value="UniProtKB-UniRule"/>
</dbReference>
<evidence type="ECO:0000256" key="2">
    <source>
        <dbReference type="ARBA" id="ARBA00022723"/>
    </source>
</evidence>
<organism evidence="9 10">
    <name type="scientific">Anaerobacterium chartisolvens</name>
    <dbReference type="NCBI Taxonomy" id="1297424"/>
    <lineage>
        <taxon>Bacteria</taxon>
        <taxon>Bacillati</taxon>
        <taxon>Bacillota</taxon>
        <taxon>Clostridia</taxon>
        <taxon>Eubacteriales</taxon>
        <taxon>Oscillospiraceae</taxon>
        <taxon>Anaerobacterium</taxon>
    </lineage>
</organism>
<name>A0A369BHW3_9FIRM</name>
<dbReference type="CDD" id="cd09608">
    <property type="entry name" value="M3B_PepF"/>
    <property type="match status" value="1"/>
</dbReference>
<dbReference type="GO" id="GO:0006508">
    <property type="term" value="P:proteolysis"/>
    <property type="evidence" value="ECO:0007669"/>
    <property type="project" value="UniProtKB-KW"/>
</dbReference>
<keyword evidence="5 6" id="KW-0482">Metalloprotease</keyword>
<gene>
    <name evidence="9" type="ORF">DFR58_101205</name>
</gene>
<dbReference type="NCBIfam" id="TIGR00181">
    <property type="entry name" value="pepF"/>
    <property type="match status" value="1"/>
</dbReference>
<evidence type="ECO:0000256" key="5">
    <source>
        <dbReference type="ARBA" id="ARBA00023049"/>
    </source>
</evidence>
<dbReference type="AlphaFoldDB" id="A0A369BHW3"/>
<dbReference type="RefSeq" id="WP_114295947.1">
    <property type="nucleotide sequence ID" value="NZ_QPJT01000001.1"/>
</dbReference>
<evidence type="ECO:0000256" key="6">
    <source>
        <dbReference type="RuleBase" id="RU368091"/>
    </source>
</evidence>
<comment type="similarity">
    <text evidence="6">Belongs to the peptidase M3B family.</text>
</comment>
<dbReference type="GO" id="GO:0006518">
    <property type="term" value="P:peptide metabolic process"/>
    <property type="evidence" value="ECO:0007669"/>
    <property type="project" value="TreeGrafter"/>
</dbReference>
<accession>A0A369BHW3</accession>
<dbReference type="SUPFAM" id="SSF55486">
    <property type="entry name" value="Metalloproteases ('zincins'), catalytic domain"/>
    <property type="match status" value="1"/>
</dbReference>
<evidence type="ECO:0000259" key="7">
    <source>
        <dbReference type="Pfam" id="PF01432"/>
    </source>
</evidence>
<sequence length="602" mass="69483">MQQTKTNKLPKREEIDGQYKWRLEDIYDSIDKWEQDFKTVKRLSGEIVSCKGTLGETTDRLLACLTLCDELTSLNDRLFVYSRMKRDENNADAVYQALTERASALSTEVYAAISFIVPEIISIPEDTLKEFMDSNKGLWVYRHYINELLRQKKHILSDEQEQLLALASEPLHASHDIFSMFNNADIKFPFIKDEEGNEVELTKGRYVRLLESKDRRVREDAFHAMYSSYKKNINTLAASFSGNVKKNRFYTTVRKYGSSLEASLDSDNITTDIYDNLIKTVNSNLHLLHRYLRLRKKALKLEELHMYDLYVPIVEEPEKSIPYSDALSMVQKGLMPLGEEYAGYLKQGFDTGWIDVYENEGKTGGAYSWGTYGTHPYVLLNYQGTINDVYTVAHEMGHALHSFYTNKTQPYIYSEYKIFVAEVASTVNESLLMRHMLANTRDNREKAYLLNHYLEEFRGTVFRQVMFAEFEKLVHEKAEQGEALTTEMLSETYRGLNMKYFGNEVVVDQDIDIEWARIPHFYTSFYVYKYATGFSAATSLSRQILEEGGPAVSRYISFLESGGSDYPIELLKRAGVDLSTPQPIQDALNVFEEILNELEGII</sequence>
<keyword evidence="3 6" id="KW-0378">Hydrolase</keyword>
<dbReference type="InterPro" id="IPR042088">
    <property type="entry name" value="OligoPept_F_C"/>
</dbReference>
<evidence type="ECO:0000256" key="3">
    <source>
        <dbReference type="ARBA" id="ARBA00022801"/>
    </source>
</evidence>
<reference evidence="9 10" key="1">
    <citation type="submission" date="2018-07" db="EMBL/GenBank/DDBJ databases">
        <title>Genomic Encyclopedia of Type Strains, Phase IV (KMG-IV): sequencing the most valuable type-strain genomes for metagenomic binning, comparative biology and taxonomic classification.</title>
        <authorList>
            <person name="Goeker M."/>
        </authorList>
    </citation>
    <scope>NUCLEOTIDE SEQUENCE [LARGE SCALE GENOMIC DNA]</scope>
    <source>
        <strain evidence="9 10">DSM 27016</strain>
    </source>
</reference>
<dbReference type="Gene3D" id="1.20.140.70">
    <property type="entry name" value="Oligopeptidase f, N-terminal domain"/>
    <property type="match status" value="1"/>
</dbReference>
<keyword evidence="2 6" id="KW-0479">Metal-binding</keyword>
<dbReference type="EC" id="3.4.24.-" evidence="6"/>
<dbReference type="InterPro" id="IPR004438">
    <property type="entry name" value="Peptidase_M3B"/>
</dbReference>
<dbReference type="PANTHER" id="PTHR11804:SF84">
    <property type="entry name" value="SACCHAROLYSIN"/>
    <property type="match status" value="1"/>
</dbReference>
<dbReference type="Gene3D" id="1.10.1370.20">
    <property type="entry name" value="Oligoendopeptidase f, C-terminal domain"/>
    <property type="match status" value="1"/>
</dbReference>
<evidence type="ECO:0000313" key="9">
    <source>
        <dbReference type="EMBL" id="RCX21001.1"/>
    </source>
</evidence>
<comment type="cofactor">
    <cofactor evidence="6">
        <name>Zn(2+)</name>
        <dbReference type="ChEBI" id="CHEBI:29105"/>
    </cofactor>
    <text evidence="6">Binds 1 zinc ion.</text>
</comment>
<keyword evidence="1 6" id="KW-0645">Protease</keyword>
<dbReference type="Gene3D" id="1.10.287.830">
    <property type="entry name" value="putative peptidase helix hairpin domain like"/>
    <property type="match status" value="1"/>
</dbReference>
<comment type="function">
    <text evidence="6">Has oligopeptidase activity and degrades a variety of small bioactive peptides.</text>
</comment>
<keyword evidence="4 6" id="KW-0862">Zinc</keyword>
<dbReference type="Pfam" id="PF01432">
    <property type="entry name" value="Peptidase_M3"/>
    <property type="match status" value="1"/>
</dbReference>
<comment type="caution">
    <text evidence="9">The sequence shown here is derived from an EMBL/GenBank/DDBJ whole genome shotgun (WGS) entry which is preliminary data.</text>
</comment>
<keyword evidence="10" id="KW-1185">Reference proteome</keyword>
<evidence type="ECO:0000313" key="10">
    <source>
        <dbReference type="Proteomes" id="UP000253034"/>
    </source>
</evidence>
<dbReference type="InterPro" id="IPR045090">
    <property type="entry name" value="Pept_M3A_M3B"/>
</dbReference>
<proteinExistence type="inferred from homology"/>
<dbReference type="OrthoDB" id="9766487at2"/>
<protein>
    <recommendedName>
        <fullName evidence="6">Oligopeptidase F</fullName>
        <ecNumber evidence="6">3.4.24.-</ecNumber>
    </recommendedName>
</protein>
<dbReference type="EMBL" id="QPJT01000001">
    <property type="protein sequence ID" value="RCX21001.1"/>
    <property type="molecule type" value="Genomic_DNA"/>
</dbReference>
<feature type="domain" description="Peptidase M3A/M3B catalytic" evidence="7">
    <location>
        <begin position="209"/>
        <end position="589"/>
    </location>
</feature>
<dbReference type="Proteomes" id="UP000253034">
    <property type="component" value="Unassembled WGS sequence"/>
</dbReference>
<dbReference type="Pfam" id="PF08439">
    <property type="entry name" value="Peptidase_M3_N"/>
    <property type="match status" value="1"/>
</dbReference>
<evidence type="ECO:0000256" key="1">
    <source>
        <dbReference type="ARBA" id="ARBA00022670"/>
    </source>
</evidence>
<dbReference type="GO" id="GO:0004222">
    <property type="term" value="F:metalloendopeptidase activity"/>
    <property type="evidence" value="ECO:0007669"/>
    <property type="project" value="UniProtKB-UniRule"/>
</dbReference>
<dbReference type="InterPro" id="IPR001567">
    <property type="entry name" value="Pept_M3A_M3B_dom"/>
</dbReference>
<dbReference type="InterPro" id="IPR013647">
    <property type="entry name" value="OligopepF_N_dom"/>
</dbReference>
<dbReference type="PANTHER" id="PTHR11804">
    <property type="entry name" value="PROTEASE M3 THIMET OLIGOPEPTIDASE-RELATED"/>
    <property type="match status" value="1"/>
</dbReference>